<reference evidence="1" key="1">
    <citation type="submission" date="2022-03" db="EMBL/GenBank/DDBJ databases">
        <authorList>
            <person name="Martin H S."/>
        </authorList>
    </citation>
    <scope>NUCLEOTIDE SEQUENCE</scope>
</reference>
<feature type="non-terminal residue" evidence="1">
    <location>
        <position position="1"/>
    </location>
</feature>
<protein>
    <submittedName>
        <fullName evidence="1">Uncharacterized protein</fullName>
    </submittedName>
</protein>
<dbReference type="EMBL" id="OW152823">
    <property type="protein sequence ID" value="CAH2039972.1"/>
    <property type="molecule type" value="Genomic_DNA"/>
</dbReference>
<evidence type="ECO:0000313" key="2">
    <source>
        <dbReference type="Proteomes" id="UP000837857"/>
    </source>
</evidence>
<keyword evidence="2" id="KW-1185">Reference proteome</keyword>
<dbReference type="Proteomes" id="UP000837857">
    <property type="component" value="Chromosome 11"/>
</dbReference>
<evidence type="ECO:0000313" key="1">
    <source>
        <dbReference type="EMBL" id="CAH2039972.1"/>
    </source>
</evidence>
<sequence length="177" mass="19605">MGVIMPKYTSAMKNAPKTTSIRCHSAAMQLDCKTTRESSTYAHNIKVHAIPARRHRNVWRQFTKSAWINRRTHGELSELAINPPCPPIRRFYPRTVRNRGPRLSHADLSPRRGAVLILIPIISGPLRRRVDEITTRRTNITDGAGRAAGGATSGRGLAGWLALRSTLIEPLGGVLSQ</sequence>
<accession>A0ABN8HQZ9</accession>
<gene>
    <name evidence="1" type="ORF">IPOD504_LOCUS2162</name>
</gene>
<proteinExistence type="predicted"/>
<name>A0ABN8HQZ9_9NEOP</name>
<organism evidence="1 2">
    <name type="scientific">Iphiclides podalirius</name>
    <name type="common">scarce swallowtail</name>
    <dbReference type="NCBI Taxonomy" id="110791"/>
    <lineage>
        <taxon>Eukaryota</taxon>
        <taxon>Metazoa</taxon>
        <taxon>Ecdysozoa</taxon>
        <taxon>Arthropoda</taxon>
        <taxon>Hexapoda</taxon>
        <taxon>Insecta</taxon>
        <taxon>Pterygota</taxon>
        <taxon>Neoptera</taxon>
        <taxon>Endopterygota</taxon>
        <taxon>Lepidoptera</taxon>
        <taxon>Glossata</taxon>
        <taxon>Ditrysia</taxon>
        <taxon>Papilionoidea</taxon>
        <taxon>Papilionidae</taxon>
        <taxon>Papilioninae</taxon>
        <taxon>Iphiclides</taxon>
    </lineage>
</organism>